<keyword evidence="6" id="KW-1185">Reference proteome</keyword>
<dbReference type="Gene3D" id="1.25.10.10">
    <property type="entry name" value="Leucine-rich Repeat Variant"/>
    <property type="match status" value="1"/>
</dbReference>
<dbReference type="Proteomes" id="UP000834106">
    <property type="component" value="Chromosome 16"/>
</dbReference>
<dbReference type="EMBL" id="OU503051">
    <property type="protein sequence ID" value="CAI9778457.1"/>
    <property type="molecule type" value="Genomic_DNA"/>
</dbReference>
<evidence type="ECO:0000256" key="4">
    <source>
        <dbReference type="ARBA" id="ARBA00022927"/>
    </source>
</evidence>
<name>A0AAD1ZZ54_9LAMI</name>
<dbReference type="SUPFAM" id="SSF48371">
    <property type="entry name" value="ARM repeat"/>
    <property type="match status" value="1"/>
</dbReference>
<dbReference type="AlphaFoldDB" id="A0AAD1ZZ54"/>
<organism evidence="5 6">
    <name type="scientific">Fraxinus pennsylvanica</name>
    <dbReference type="NCBI Taxonomy" id="56036"/>
    <lineage>
        <taxon>Eukaryota</taxon>
        <taxon>Viridiplantae</taxon>
        <taxon>Streptophyta</taxon>
        <taxon>Embryophyta</taxon>
        <taxon>Tracheophyta</taxon>
        <taxon>Spermatophyta</taxon>
        <taxon>Magnoliopsida</taxon>
        <taxon>eudicotyledons</taxon>
        <taxon>Gunneridae</taxon>
        <taxon>Pentapetalae</taxon>
        <taxon>asterids</taxon>
        <taxon>lamiids</taxon>
        <taxon>Lamiales</taxon>
        <taxon>Oleaceae</taxon>
        <taxon>Oleeae</taxon>
        <taxon>Fraxinus</taxon>
    </lineage>
</organism>
<dbReference type="SMART" id="SM00185">
    <property type="entry name" value="ARM"/>
    <property type="match status" value="3"/>
</dbReference>
<proteinExistence type="inferred from homology"/>
<reference evidence="5" key="1">
    <citation type="submission" date="2023-05" db="EMBL/GenBank/DDBJ databases">
        <authorList>
            <person name="Huff M."/>
        </authorList>
    </citation>
    <scope>NUCLEOTIDE SEQUENCE</scope>
</reference>
<evidence type="ECO:0000313" key="5">
    <source>
        <dbReference type="EMBL" id="CAI9778457.1"/>
    </source>
</evidence>
<keyword evidence="2" id="KW-0813">Transport</keyword>
<sequence>MGKQSSVKKMEDAICIFLPESGRTIRPAADELWPGIVPERLSVEVKLGFGLFKALEALGYFARDSTKSPDLVLSDRMLMPLLEQFNDKTKLSIIRKATRTLSNLCQGKPQPQFDQVKSALLPLAHLILIDDKKVLKYACSALLNLTVGTKDIIQTVIDAGVFPHLFELLLYPSPVVSIPALCTVDNIISYGDDIDIQVLADSCS</sequence>
<accession>A0AAD1ZZ54</accession>
<dbReference type="GO" id="GO:0015031">
    <property type="term" value="P:protein transport"/>
    <property type="evidence" value="ECO:0007669"/>
    <property type="project" value="UniProtKB-KW"/>
</dbReference>
<gene>
    <name evidence="5" type="ORF">FPE_LOCUS25887</name>
</gene>
<keyword evidence="4" id="KW-0653">Protein transport</keyword>
<keyword evidence="3" id="KW-0677">Repeat</keyword>
<dbReference type="InterPro" id="IPR016024">
    <property type="entry name" value="ARM-type_fold"/>
</dbReference>
<evidence type="ECO:0000256" key="2">
    <source>
        <dbReference type="ARBA" id="ARBA00022448"/>
    </source>
</evidence>
<evidence type="ECO:0000313" key="6">
    <source>
        <dbReference type="Proteomes" id="UP000834106"/>
    </source>
</evidence>
<dbReference type="PANTHER" id="PTHR23316">
    <property type="entry name" value="IMPORTIN ALPHA"/>
    <property type="match status" value="1"/>
</dbReference>
<evidence type="ECO:0000256" key="3">
    <source>
        <dbReference type="ARBA" id="ARBA00022737"/>
    </source>
</evidence>
<evidence type="ECO:0000256" key="1">
    <source>
        <dbReference type="ARBA" id="ARBA00010394"/>
    </source>
</evidence>
<dbReference type="InterPro" id="IPR011989">
    <property type="entry name" value="ARM-like"/>
</dbReference>
<comment type="similarity">
    <text evidence="1">Belongs to the importin alpha family.</text>
</comment>
<protein>
    <submittedName>
        <fullName evidence="5">Uncharacterized protein</fullName>
    </submittedName>
</protein>
<dbReference type="InterPro" id="IPR000225">
    <property type="entry name" value="Armadillo"/>
</dbReference>